<evidence type="ECO:0000313" key="2">
    <source>
        <dbReference type="Proteomes" id="UP000069940"/>
    </source>
</evidence>
<reference evidence="2" key="1">
    <citation type="journal article" date="2015" name="Proc. Natl. Acad. Sci. U.S.A.">
        <title>Genome sequence of the Asian Tiger mosquito, Aedes albopictus, reveals insights into its biology, genetics, and evolution.</title>
        <authorList>
            <person name="Chen X.G."/>
            <person name="Jiang X."/>
            <person name="Gu J."/>
            <person name="Xu M."/>
            <person name="Wu Y."/>
            <person name="Deng Y."/>
            <person name="Zhang C."/>
            <person name="Bonizzoni M."/>
            <person name="Dermauw W."/>
            <person name="Vontas J."/>
            <person name="Armbruster P."/>
            <person name="Huang X."/>
            <person name="Yang Y."/>
            <person name="Zhang H."/>
            <person name="He W."/>
            <person name="Peng H."/>
            <person name="Liu Y."/>
            <person name="Wu K."/>
            <person name="Chen J."/>
            <person name="Lirakis M."/>
            <person name="Topalis P."/>
            <person name="Van Leeuwen T."/>
            <person name="Hall A.B."/>
            <person name="Jiang X."/>
            <person name="Thorpe C."/>
            <person name="Mueller R.L."/>
            <person name="Sun C."/>
            <person name="Waterhouse R.M."/>
            <person name="Yan G."/>
            <person name="Tu Z.J."/>
            <person name="Fang X."/>
            <person name="James A.A."/>
        </authorList>
    </citation>
    <scope>NUCLEOTIDE SEQUENCE [LARGE SCALE GENOMIC DNA]</scope>
    <source>
        <strain evidence="2">Foshan</strain>
    </source>
</reference>
<dbReference type="RefSeq" id="XP_062714621.1">
    <property type="nucleotide sequence ID" value="XM_062858637.1"/>
</dbReference>
<sequence>MRCKIHRSNRVVNHVEKILRAVRMQPEHPPPGGESSCRITQDWKRGQLVNWPPKYSGSSPEIDNPGEAIRSRKNLIDDSNLPDLWRLNNSCNSFLAPTKLVPLSEHSSSGTPRRDTNLCSAAMNASDVKFSTASRWIPLVTMQKKTQTYPFTGAAFLPVCLMKKGPAKSNPTLWNAGARSQRLEGRSPMRWSAVVGFTLKQRTQLRVTLRTAERPCKIQTCLRKVANNAEGPICKFSRWTHRM</sequence>
<evidence type="ECO:0008006" key="3">
    <source>
        <dbReference type="Google" id="ProtNLM"/>
    </source>
</evidence>
<accession>A0ABM2A2B2</accession>
<proteinExistence type="predicted"/>
<dbReference type="EnsemblMetazoa" id="AALFPA23_023779.R35439">
    <property type="protein sequence ID" value="AALFPA23_023779.P35439"/>
    <property type="gene ID" value="AALFPA23_023779"/>
</dbReference>
<dbReference type="Proteomes" id="UP000069940">
    <property type="component" value="Unassembled WGS sequence"/>
</dbReference>
<name>A0ABM2A2B2_AEDAL</name>
<keyword evidence="2" id="KW-1185">Reference proteome</keyword>
<organism evidence="1 2">
    <name type="scientific">Aedes albopictus</name>
    <name type="common">Asian tiger mosquito</name>
    <name type="synonym">Stegomyia albopicta</name>
    <dbReference type="NCBI Taxonomy" id="7160"/>
    <lineage>
        <taxon>Eukaryota</taxon>
        <taxon>Metazoa</taxon>
        <taxon>Ecdysozoa</taxon>
        <taxon>Arthropoda</taxon>
        <taxon>Hexapoda</taxon>
        <taxon>Insecta</taxon>
        <taxon>Pterygota</taxon>
        <taxon>Neoptera</taxon>
        <taxon>Endopterygota</taxon>
        <taxon>Diptera</taxon>
        <taxon>Nematocera</taxon>
        <taxon>Culicoidea</taxon>
        <taxon>Culicidae</taxon>
        <taxon>Culicinae</taxon>
        <taxon>Aedini</taxon>
        <taxon>Aedes</taxon>
        <taxon>Stegomyia</taxon>
    </lineage>
</organism>
<reference evidence="1" key="2">
    <citation type="submission" date="2025-05" db="UniProtKB">
        <authorList>
            <consortium name="EnsemblMetazoa"/>
        </authorList>
    </citation>
    <scope>IDENTIFICATION</scope>
    <source>
        <strain evidence="1">Foshan</strain>
    </source>
</reference>
<evidence type="ECO:0000313" key="1">
    <source>
        <dbReference type="EnsemblMetazoa" id="AALFPA23_023779.P35439"/>
    </source>
</evidence>
<dbReference type="GeneID" id="134291190"/>
<protein>
    <recommendedName>
        <fullName evidence="3">Secreted protein</fullName>
    </recommendedName>
</protein>